<keyword evidence="2" id="KW-0472">Membrane</keyword>
<name>A0A4R2R974_9PSEU</name>
<gene>
    <name evidence="4" type="ORF">EV191_101151</name>
</gene>
<dbReference type="OrthoDB" id="4374883at2"/>
<dbReference type="RefSeq" id="WP_132874855.1">
    <property type="nucleotide sequence ID" value="NZ_SLXQ01000001.1"/>
</dbReference>
<reference evidence="4 5" key="1">
    <citation type="submission" date="2019-03" db="EMBL/GenBank/DDBJ databases">
        <title>Genomic Encyclopedia of Type Strains, Phase IV (KMG-IV): sequencing the most valuable type-strain genomes for metagenomic binning, comparative biology and taxonomic classification.</title>
        <authorList>
            <person name="Goeker M."/>
        </authorList>
    </citation>
    <scope>NUCLEOTIDE SEQUENCE [LARGE SCALE GENOMIC DNA]</scope>
    <source>
        <strain evidence="4 5">DSM 45765</strain>
    </source>
</reference>
<feature type="transmembrane region" description="Helical" evidence="2">
    <location>
        <begin position="100"/>
        <end position="125"/>
    </location>
</feature>
<evidence type="ECO:0000313" key="4">
    <source>
        <dbReference type="EMBL" id="TCP56211.1"/>
    </source>
</evidence>
<dbReference type="AlphaFoldDB" id="A0A4R2R974"/>
<protein>
    <submittedName>
        <fullName evidence="4">Uncharacterized protein DUF4190</fullName>
    </submittedName>
</protein>
<dbReference type="InterPro" id="IPR025241">
    <property type="entry name" value="DUF4190"/>
</dbReference>
<evidence type="ECO:0000313" key="5">
    <source>
        <dbReference type="Proteomes" id="UP000294911"/>
    </source>
</evidence>
<feature type="compositionally biased region" description="Pro residues" evidence="1">
    <location>
        <begin position="20"/>
        <end position="36"/>
    </location>
</feature>
<evidence type="ECO:0000259" key="3">
    <source>
        <dbReference type="Pfam" id="PF13828"/>
    </source>
</evidence>
<comment type="caution">
    <text evidence="4">The sequence shown here is derived from an EMBL/GenBank/DDBJ whole genome shotgun (WGS) entry which is preliminary data.</text>
</comment>
<dbReference type="Proteomes" id="UP000294911">
    <property type="component" value="Unassembled WGS sequence"/>
</dbReference>
<keyword evidence="5" id="KW-1185">Reference proteome</keyword>
<keyword evidence="2" id="KW-0812">Transmembrane</keyword>
<organism evidence="4 5">
    <name type="scientific">Tamaricihabitans halophyticus</name>
    <dbReference type="NCBI Taxonomy" id="1262583"/>
    <lineage>
        <taxon>Bacteria</taxon>
        <taxon>Bacillati</taxon>
        <taxon>Actinomycetota</taxon>
        <taxon>Actinomycetes</taxon>
        <taxon>Pseudonocardiales</taxon>
        <taxon>Pseudonocardiaceae</taxon>
        <taxon>Tamaricihabitans</taxon>
    </lineage>
</organism>
<dbReference type="EMBL" id="SLXQ01000001">
    <property type="protein sequence ID" value="TCP56211.1"/>
    <property type="molecule type" value="Genomic_DNA"/>
</dbReference>
<feature type="region of interest" description="Disordered" evidence="1">
    <location>
        <begin position="1"/>
        <end position="41"/>
    </location>
</feature>
<accession>A0A4R2R974</accession>
<evidence type="ECO:0000256" key="1">
    <source>
        <dbReference type="SAM" id="MobiDB-lite"/>
    </source>
</evidence>
<feature type="transmembrane region" description="Helical" evidence="2">
    <location>
        <begin position="59"/>
        <end position="80"/>
    </location>
</feature>
<sequence length="137" mass="14833">MSEPSHDQGLGSQPQQGYPGMPPQYPMPQYPPPQYPPQQGAPMYYPQQMYPPVRTTNTLAVVALVMVFVFPPLGIVFGAIARKQINETGEDGQGLATAGLIGGIVVTVLYVLLVVLMLLMFVWLADTVNEVGRTTAT</sequence>
<proteinExistence type="predicted"/>
<evidence type="ECO:0000256" key="2">
    <source>
        <dbReference type="SAM" id="Phobius"/>
    </source>
</evidence>
<keyword evidence="2" id="KW-1133">Transmembrane helix</keyword>
<dbReference type="Pfam" id="PF13828">
    <property type="entry name" value="DUF4190"/>
    <property type="match status" value="1"/>
</dbReference>
<feature type="domain" description="DUF4190" evidence="3">
    <location>
        <begin position="60"/>
        <end position="113"/>
    </location>
</feature>